<dbReference type="InterPro" id="IPR003903">
    <property type="entry name" value="UIM_dom"/>
</dbReference>
<evidence type="ECO:0000256" key="11">
    <source>
        <dbReference type="PIRSR" id="PIRSR633865-1"/>
    </source>
</evidence>
<evidence type="ECO:0000256" key="9">
    <source>
        <dbReference type="ARBA" id="ARBA00023163"/>
    </source>
</evidence>
<dbReference type="SMART" id="SM01246">
    <property type="entry name" value="Josephin"/>
    <property type="match status" value="1"/>
</dbReference>
<evidence type="ECO:0000256" key="8">
    <source>
        <dbReference type="ARBA" id="ARBA00023015"/>
    </source>
</evidence>
<dbReference type="GO" id="GO:0016579">
    <property type="term" value="P:protein deubiquitination"/>
    <property type="evidence" value="ECO:0007669"/>
    <property type="project" value="InterPro"/>
</dbReference>
<comment type="catalytic activity">
    <reaction evidence="1">
        <text>Thiol-dependent hydrolysis of ester, thioester, amide, peptide and isopeptide bonds formed by the C-terminal Gly of ubiquitin (a 76-residue protein attached to proteins as an intracellular targeting signal).</text>
        <dbReference type="EC" id="3.4.19.12"/>
    </reaction>
</comment>
<feature type="active site" evidence="12">
    <location>
        <position position="183"/>
    </location>
</feature>
<name>A0A915Q0I0_9BILA</name>
<evidence type="ECO:0000256" key="2">
    <source>
        <dbReference type="ARBA" id="ARBA00004123"/>
    </source>
</evidence>
<keyword evidence="9" id="KW-0804">Transcription</keyword>
<evidence type="ECO:0000256" key="3">
    <source>
        <dbReference type="ARBA" id="ARBA00012759"/>
    </source>
</evidence>
<evidence type="ECO:0000256" key="10">
    <source>
        <dbReference type="ARBA" id="ARBA00023242"/>
    </source>
</evidence>
<feature type="domain" description="Josephin" evidence="13">
    <location>
        <begin position="67"/>
        <end position="244"/>
    </location>
</feature>
<dbReference type="Pfam" id="PF02099">
    <property type="entry name" value="Josephin"/>
    <property type="match status" value="1"/>
</dbReference>
<evidence type="ECO:0000256" key="7">
    <source>
        <dbReference type="ARBA" id="ARBA00022807"/>
    </source>
</evidence>
<keyword evidence="7" id="KW-0788">Thiol protease</keyword>
<evidence type="ECO:0000256" key="6">
    <source>
        <dbReference type="ARBA" id="ARBA00022801"/>
    </source>
</evidence>
<dbReference type="PROSITE" id="PS50957">
    <property type="entry name" value="JOSEPHIN"/>
    <property type="match status" value="1"/>
</dbReference>
<keyword evidence="6 12" id="KW-0378">Hydrolase</keyword>
<sequence length="439" mass="49312">MSGVGPAGKDTYCDYLLKNLLILHNSLKEERVAYSGSKKECKERLGVWVVKREVPHLISLLTKSFAMDSIHFEKQEASLCAQHAVNMLLQGSYFTAVDLAEIASDIDSREGRVMNEQDVRSHNVDDSGYFSLQANELYFIKFVIAEALKVFNLELIPFNNPRAVAYRDDPTLGQAYICNLNEHWFAVRRLGFQWFTLNSLLPTPRLISDTYLSLFFAQLVNDGYSIFVVEGVLPLCIADEQLSQFPVDPALAGINDLICESQSKNLGITKVETVCSEEVVDDEDLLLAVELSRQTMKEDCAQKETLSSSITDVQDENVSDSNDEEFLERQLQKAIQLSLESYQNRNEMELSEATSSADGSEILATIKETVVRVVLEIFNFITVVLRSKQSVLEDTIDLDFTEDDILSDELFNAQRVEHAETVVSLEIPAALIYAANSLQ</sequence>
<dbReference type="GO" id="GO:0004843">
    <property type="term" value="F:cysteine-type deubiquitinase activity"/>
    <property type="evidence" value="ECO:0007669"/>
    <property type="project" value="UniProtKB-EC"/>
</dbReference>
<dbReference type="SMART" id="SM00726">
    <property type="entry name" value="UIM"/>
    <property type="match status" value="2"/>
</dbReference>
<evidence type="ECO:0000256" key="5">
    <source>
        <dbReference type="ARBA" id="ARBA00022786"/>
    </source>
</evidence>
<keyword evidence="8" id="KW-0805">Transcription regulation</keyword>
<evidence type="ECO:0000256" key="12">
    <source>
        <dbReference type="PROSITE-ProRule" id="PRU00331"/>
    </source>
</evidence>
<proteinExistence type="predicted"/>
<dbReference type="PROSITE" id="PS50330">
    <property type="entry name" value="UIM"/>
    <property type="match status" value="1"/>
</dbReference>
<keyword evidence="14" id="KW-1185">Reference proteome</keyword>
<dbReference type="WBParaSite" id="sdigi.contig69.g3548.t1">
    <property type="protein sequence ID" value="sdigi.contig69.g3548.t1"/>
    <property type="gene ID" value="sdigi.contig69.g3548"/>
</dbReference>
<evidence type="ECO:0000313" key="15">
    <source>
        <dbReference type="WBParaSite" id="sdigi.contig69.g3548.t1"/>
    </source>
</evidence>
<dbReference type="Proteomes" id="UP000887581">
    <property type="component" value="Unplaced"/>
</dbReference>
<feature type="active site" description="Nucleophile" evidence="11">
    <location>
        <position position="80"/>
    </location>
</feature>
<feature type="active site" evidence="12">
    <location>
        <position position="80"/>
    </location>
</feature>
<protein>
    <recommendedName>
        <fullName evidence="3">ubiquitinyl hydrolase 1</fullName>
        <ecNumber evidence="3">3.4.19.12</ecNumber>
    </recommendedName>
</protein>
<keyword evidence="4" id="KW-0645">Protease</keyword>
<evidence type="ECO:0000259" key="13">
    <source>
        <dbReference type="PROSITE" id="PS50957"/>
    </source>
</evidence>
<evidence type="ECO:0000313" key="14">
    <source>
        <dbReference type="Proteomes" id="UP000887581"/>
    </source>
</evidence>
<dbReference type="EC" id="3.4.19.12" evidence="3"/>
<dbReference type="PRINTS" id="PR01233">
    <property type="entry name" value="JOSEPHIN"/>
</dbReference>
<keyword evidence="5" id="KW-0833">Ubl conjugation pathway</keyword>
<keyword evidence="10" id="KW-0539">Nucleus</keyword>
<organism evidence="14 15">
    <name type="scientific">Setaria digitata</name>
    <dbReference type="NCBI Taxonomy" id="48799"/>
    <lineage>
        <taxon>Eukaryota</taxon>
        <taxon>Metazoa</taxon>
        <taxon>Ecdysozoa</taxon>
        <taxon>Nematoda</taxon>
        <taxon>Chromadorea</taxon>
        <taxon>Rhabditida</taxon>
        <taxon>Spirurina</taxon>
        <taxon>Spiruromorpha</taxon>
        <taxon>Filarioidea</taxon>
        <taxon>Setariidae</taxon>
        <taxon>Setaria</taxon>
    </lineage>
</organism>
<accession>A0A915Q0I0</accession>
<dbReference type="PANTHER" id="PTHR14159:SF0">
    <property type="entry name" value="ATAXIN-3-RELATED"/>
    <property type="match status" value="1"/>
</dbReference>
<dbReference type="GO" id="GO:0006508">
    <property type="term" value="P:proteolysis"/>
    <property type="evidence" value="ECO:0007669"/>
    <property type="project" value="UniProtKB-KW"/>
</dbReference>
<dbReference type="Gene3D" id="3.90.70.40">
    <property type="match status" value="1"/>
</dbReference>
<evidence type="ECO:0000256" key="4">
    <source>
        <dbReference type="ARBA" id="ARBA00022670"/>
    </source>
</evidence>
<dbReference type="PANTHER" id="PTHR14159">
    <property type="entry name" value="ATAXIN-3-RELATED"/>
    <property type="match status" value="1"/>
</dbReference>
<dbReference type="GO" id="GO:0005634">
    <property type="term" value="C:nucleus"/>
    <property type="evidence" value="ECO:0007669"/>
    <property type="project" value="UniProtKB-SubCell"/>
</dbReference>
<feature type="active site" evidence="11 12">
    <location>
        <position position="198"/>
    </location>
</feature>
<dbReference type="InterPro" id="IPR006155">
    <property type="entry name" value="Josephin"/>
</dbReference>
<dbReference type="InterPro" id="IPR033865">
    <property type="entry name" value="Ataxin-3"/>
</dbReference>
<feature type="active site" description="Proton acceptor" evidence="11">
    <location>
        <position position="183"/>
    </location>
</feature>
<dbReference type="AlphaFoldDB" id="A0A915Q0I0"/>
<dbReference type="Gene3D" id="1.10.287.10">
    <property type="entry name" value="S15/NS1, RNA-binding"/>
    <property type="match status" value="1"/>
</dbReference>
<evidence type="ECO:0000256" key="1">
    <source>
        <dbReference type="ARBA" id="ARBA00000707"/>
    </source>
</evidence>
<reference evidence="15" key="1">
    <citation type="submission" date="2022-11" db="UniProtKB">
        <authorList>
            <consortium name="WormBaseParasite"/>
        </authorList>
    </citation>
    <scope>IDENTIFICATION</scope>
</reference>
<comment type="subcellular location">
    <subcellularLocation>
        <location evidence="2">Nucleus</location>
    </subcellularLocation>
</comment>